<gene>
    <name evidence="5" type="ORF">DES48_103195</name>
</gene>
<dbReference type="OrthoDB" id="9800374at2"/>
<dbReference type="STRING" id="200904.GCA_900168775_00134"/>
<dbReference type="Gene3D" id="1.10.10.10">
    <property type="entry name" value="Winged helix-like DNA-binding domain superfamily/Winged helix DNA-binding domain"/>
    <property type="match status" value="1"/>
</dbReference>
<organism evidence="5 6">
    <name type="scientific">Paraliobacillus ryukyuensis</name>
    <dbReference type="NCBI Taxonomy" id="200904"/>
    <lineage>
        <taxon>Bacteria</taxon>
        <taxon>Bacillati</taxon>
        <taxon>Bacillota</taxon>
        <taxon>Bacilli</taxon>
        <taxon>Bacillales</taxon>
        <taxon>Bacillaceae</taxon>
        <taxon>Paraliobacillus</taxon>
    </lineage>
</organism>
<dbReference type="SUPFAM" id="SSF46785">
    <property type="entry name" value="Winged helix' DNA-binding domain"/>
    <property type="match status" value="1"/>
</dbReference>
<dbReference type="RefSeq" id="WP_113868034.1">
    <property type="nucleotide sequence ID" value="NZ_BAABQN010000004.1"/>
</dbReference>
<name>A0A366EEM4_9BACI</name>
<keyword evidence="2 4" id="KW-0238">DNA-binding</keyword>
<evidence type="ECO:0000256" key="2">
    <source>
        <dbReference type="ARBA" id="ARBA00023125"/>
    </source>
</evidence>
<keyword evidence="3 4" id="KW-0804">Transcription</keyword>
<dbReference type="PANTHER" id="PTHR38465:SF1">
    <property type="entry name" value="HTH-TYPE TRANSCRIPTIONAL REGULATOR MJ1563-RELATED"/>
    <property type="match status" value="1"/>
</dbReference>
<dbReference type="PANTHER" id="PTHR38465">
    <property type="entry name" value="HTH-TYPE TRANSCRIPTIONAL REGULATOR MJ1563-RELATED"/>
    <property type="match status" value="1"/>
</dbReference>
<dbReference type="AlphaFoldDB" id="A0A366EEM4"/>
<dbReference type="GO" id="GO:0003677">
    <property type="term" value="F:DNA binding"/>
    <property type="evidence" value="ECO:0007669"/>
    <property type="project" value="UniProtKB-UniRule"/>
</dbReference>
<dbReference type="EMBL" id="QNRI01000003">
    <property type="protein sequence ID" value="RBO99868.1"/>
    <property type="molecule type" value="Genomic_DNA"/>
</dbReference>
<evidence type="ECO:0000313" key="6">
    <source>
        <dbReference type="Proteomes" id="UP000252254"/>
    </source>
</evidence>
<evidence type="ECO:0000256" key="4">
    <source>
        <dbReference type="PIRNR" id="PIRNR006707"/>
    </source>
</evidence>
<dbReference type="InterPro" id="IPR036388">
    <property type="entry name" value="WH-like_DNA-bd_sf"/>
</dbReference>
<dbReference type="InterPro" id="IPR036390">
    <property type="entry name" value="WH_DNA-bd_sf"/>
</dbReference>
<keyword evidence="1 4" id="KW-0805">Transcription regulation</keyword>
<dbReference type="InterPro" id="IPR052362">
    <property type="entry name" value="HTH-GbsR_regulator"/>
</dbReference>
<dbReference type="InterPro" id="IPR026282">
    <property type="entry name" value="MJ1563"/>
</dbReference>
<keyword evidence="6" id="KW-1185">Reference proteome</keyword>
<protein>
    <recommendedName>
        <fullName evidence="4">HTH-type transcriptional regulator</fullName>
    </recommendedName>
</protein>
<proteinExistence type="inferred from homology"/>
<evidence type="ECO:0000256" key="1">
    <source>
        <dbReference type="ARBA" id="ARBA00023015"/>
    </source>
</evidence>
<sequence length="196" mass="22916">MRTNDVIDRARSKVIEAVSHNMNLYGITPSASRLYSLLAFTEKPLTLDEMKDELGMSKTSMSIAVRTLLDLNMVEKVWRKGVRKDLYVINDEPYQRFFDYFLFKWRPAINMNAKATKQAITELQALCDNPDTSNEDRQKAQTDLTKLRNWLHYYDWIDRLIDSFETKEILDFIPLHEELDEEAVQDGVGTDNLNNE</sequence>
<comment type="caution">
    <text evidence="5">The sequence shown here is derived from an EMBL/GenBank/DDBJ whole genome shotgun (WGS) entry which is preliminary data.</text>
</comment>
<accession>A0A366EEM4</accession>
<evidence type="ECO:0000313" key="5">
    <source>
        <dbReference type="EMBL" id="RBO99868.1"/>
    </source>
</evidence>
<evidence type="ECO:0000256" key="3">
    <source>
        <dbReference type="ARBA" id="ARBA00023163"/>
    </source>
</evidence>
<dbReference type="Proteomes" id="UP000252254">
    <property type="component" value="Unassembled WGS sequence"/>
</dbReference>
<reference evidence="5 6" key="1">
    <citation type="submission" date="2018-06" db="EMBL/GenBank/DDBJ databases">
        <title>Genomic Encyclopedia of Type Strains, Phase IV (KMG-IV): sequencing the most valuable type-strain genomes for metagenomic binning, comparative biology and taxonomic classification.</title>
        <authorList>
            <person name="Goeker M."/>
        </authorList>
    </citation>
    <scope>NUCLEOTIDE SEQUENCE [LARGE SCALE GENOMIC DNA]</scope>
    <source>
        <strain evidence="5 6">DSM 15140</strain>
    </source>
</reference>
<dbReference type="PIRSF" id="PIRSF006707">
    <property type="entry name" value="MJ1563"/>
    <property type="match status" value="1"/>
</dbReference>
<comment type="similarity">
    <text evidence="4">Belongs to the GbsR family.</text>
</comment>